<dbReference type="GeneID" id="25279824"/>
<gene>
    <name evidence="4" type="ORF">A1O9_04897</name>
</gene>
<organism evidence="4 5">
    <name type="scientific">Exophiala aquamarina CBS 119918</name>
    <dbReference type="NCBI Taxonomy" id="1182545"/>
    <lineage>
        <taxon>Eukaryota</taxon>
        <taxon>Fungi</taxon>
        <taxon>Dikarya</taxon>
        <taxon>Ascomycota</taxon>
        <taxon>Pezizomycotina</taxon>
        <taxon>Eurotiomycetes</taxon>
        <taxon>Chaetothyriomycetidae</taxon>
        <taxon>Chaetothyriales</taxon>
        <taxon>Herpotrichiellaceae</taxon>
        <taxon>Exophiala</taxon>
    </lineage>
</organism>
<feature type="region of interest" description="Disordered" evidence="3">
    <location>
        <begin position="64"/>
        <end position="95"/>
    </location>
</feature>
<dbReference type="PANTHER" id="PTHR12192">
    <property type="entry name" value="CATION TRANSPORT PROTEIN CHAC-RELATED"/>
    <property type="match status" value="1"/>
</dbReference>
<protein>
    <recommendedName>
        <fullName evidence="1">glutathione-specific gamma-glutamylcyclotransferase</fullName>
        <ecNumber evidence="1">4.3.2.7</ecNumber>
    </recommendedName>
</protein>
<reference evidence="4 5" key="1">
    <citation type="submission" date="2013-03" db="EMBL/GenBank/DDBJ databases">
        <title>The Genome Sequence of Exophiala aquamarina CBS 119918.</title>
        <authorList>
            <consortium name="The Broad Institute Genomics Platform"/>
            <person name="Cuomo C."/>
            <person name="de Hoog S."/>
            <person name="Gorbushina A."/>
            <person name="Walker B."/>
            <person name="Young S.K."/>
            <person name="Zeng Q."/>
            <person name="Gargeya S."/>
            <person name="Fitzgerald M."/>
            <person name="Haas B."/>
            <person name="Abouelleil A."/>
            <person name="Allen A.W."/>
            <person name="Alvarado L."/>
            <person name="Arachchi H.M."/>
            <person name="Berlin A.M."/>
            <person name="Chapman S.B."/>
            <person name="Gainer-Dewar J."/>
            <person name="Goldberg J."/>
            <person name="Griggs A."/>
            <person name="Gujja S."/>
            <person name="Hansen M."/>
            <person name="Howarth C."/>
            <person name="Imamovic A."/>
            <person name="Ireland A."/>
            <person name="Larimer J."/>
            <person name="McCowan C."/>
            <person name="Murphy C."/>
            <person name="Pearson M."/>
            <person name="Poon T.W."/>
            <person name="Priest M."/>
            <person name="Roberts A."/>
            <person name="Saif S."/>
            <person name="Shea T."/>
            <person name="Sisk P."/>
            <person name="Sykes S."/>
            <person name="Wortman J."/>
            <person name="Nusbaum C."/>
            <person name="Birren B."/>
        </authorList>
    </citation>
    <scope>NUCLEOTIDE SEQUENCE [LARGE SCALE GENOMIC DNA]</scope>
    <source>
        <strain evidence="4 5">CBS 119918</strain>
    </source>
</reference>
<dbReference type="AlphaFoldDB" id="A0A072PJV2"/>
<feature type="compositionally biased region" description="Acidic residues" evidence="3">
    <location>
        <begin position="86"/>
        <end position="95"/>
    </location>
</feature>
<name>A0A072PJV2_9EURO</name>
<dbReference type="GO" id="GO:0061928">
    <property type="term" value="F:glutathione specific gamma-glutamylcyclotransferase activity"/>
    <property type="evidence" value="ECO:0007669"/>
    <property type="project" value="UniProtKB-EC"/>
</dbReference>
<evidence type="ECO:0000256" key="1">
    <source>
        <dbReference type="ARBA" id="ARBA00012344"/>
    </source>
</evidence>
<dbReference type="EC" id="4.3.2.7" evidence="1"/>
<evidence type="ECO:0000313" key="5">
    <source>
        <dbReference type="Proteomes" id="UP000027920"/>
    </source>
</evidence>
<evidence type="ECO:0000256" key="2">
    <source>
        <dbReference type="ARBA" id="ARBA00023239"/>
    </source>
</evidence>
<dbReference type="GO" id="GO:0006751">
    <property type="term" value="P:glutathione catabolic process"/>
    <property type="evidence" value="ECO:0007669"/>
    <property type="project" value="InterPro"/>
</dbReference>
<dbReference type="InterPro" id="IPR006840">
    <property type="entry name" value="ChaC"/>
</dbReference>
<keyword evidence="2" id="KW-0456">Lyase</keyword>
<dbReference type="OrthoDB" id="1933483at2759"/>
<evidence type="ECO:0000313" key="4">
    <source>
        <dbReference type="EMBL" id="KEF60047.1"/>
    </source>
</evidence>
<dbReference type="RefSeq" id="XP_013262637.1">
    <property type="nucleotide sequence ID" value="XM_013407183.1"/>
</dbReference>
<dbReference type="HOGENOM" id="CLU_2372819_0_0_1"/>
<dbReference type="GO" id="GO:0005737">
    <property type="term" value="C:cytoplasm"/>
    <property type="evidence" value="ECO:0007669"/>
    <property type="project" value="TreeGrafter"/>
</dbReference>
<proteinExistence type="predicted"/>
<dbReference type="Proteomes" id="UP000027920">
    <property type="component" value="Unassembled WGS sequence"/>
</dbReference>
<dbReference type="VEuPathDB" id="FungiDB:A1O9_04897"/>
<sequence>MPDNPQFLGPLLPQHIAETINVSIGPSGENREYLLHLQDALEALSAHSHDEHIADLARRVRALDPPTRPACPSSIGHDLRKINSTEEQEEIEKDT</sequence>
<evidence type="ECO:0000256" key="3">
    <source>
        <dbReference type="SAM" id="MobiDB-lite"/>
    </source>
</evidence>
<accession>A0A072PJV2</accession>
<dbReference type="PANTHER" id="PTHR12192:SF2">
    <property type="entry name" value="GLUTATHIONE-SPECIFIC GAMMA-GLUTAMYLCYCLOTRANSFERASE 2"/>
    <property type="match status" value="1"/>
</dbReference>
<keyword evidence="5" id="KW-1185">Reference proteome</keyword>
<dbReference type="EMBL" id="AMGV01000003">
    <property type="protein sequence ID" value="KEF60047.1"/>
    <property type="molecule type" value="Genomic_DNA"/>
</dbReference>
<dbReference type="STRING" id="1182545.A0A072PJV2"/>
<comment type="caution">
    <text evidence="4">The sequence shown here is derived from an EMBL/GenBank/DDBJ whole genome shotgun (WGS) entry which is preliminary data.</text>
</comment>
<dbReference type="Pfam" id="PF04752">
    <property type="entry name" value="ChaC"/>
    <property type="match status" value="1"/>
</dbReference>